<protein>
    <submittedName>
        <fullName evidence="1">Nucleotide pyrophosphohydrolase</fullName>
    </submittedName>
</protein>
<dbReference type="RefSeq" id="WP_131287698.1">
    <property type="nucleotide sequence ID" value="NZ_SJKA01000004.1"/>
</dbReference>
<dbReference type="OrthoDB" id="9791898at2"/>
<name>A0A4R0IMQ2_9ACTN</name>
<dbReference type="PANTHER" id="PTHR46523">
    <property type="entry name" value="DCTP PYROPHOSPHATASE 1"/>
    <property type="match status" value="1"/>
</dbReference>
<organism evidence="1 2">
    <name type="scientific">Kribbella sindirgiensis</name>
    <dbReference type="NCBI Taxonomy" id="1124744"/>
    <lineage>
        <taxon>Bacteria</taxon>
        <taxon>Bacillati</taxon>
        <taxon>Actinomycetota</taxon>
        <taxon>Actinomycetes</taxon>
        <taxon>Propionibacteriales</taxon>
        <taxon>Kribbellaceae</taxon>
        <taxon>Kribbella</taxon>
    </lineage>
</organism>
<dbReference type="GO" id="GO:0006253">
    <property type="term" value="P:dCTP catabolic process"/>
    <property type="evidence" value="ECO:0007669"/>
    <property type="project" value="TreeGrafter"/>
</dbReference>
<dbReference type="GO" id="GO:0005829">
    <property type="term" value="C:cytosol"/>
    <property type="evidence" value="ECO:0007669"/>
    <property type="project" value="TreeGrafter"/>
</dbReference>
<dbReference type="GO" id="GO:0047840">
    <property type="term" value="F:dCTP diphosphatase activity"/>
    <property type="evidence" value="ECO:0007669"/>
    <property type="project" value="TreeGrafter"/>
</dbReference>
<dbReference type="Proteomes" id="UP000292695">
    <property type="component" value="Unassembled WGS sequence"/>
</dbReference>
<dbReference type="EMBL" id="SJKA01000004">
    <property type="protein sequence ID" value="TCC34893.1"/>
    <property type="molecule type" value="Genomic_DNA"/>
</dbReference>
<dbReference type="AlphaFoldDB" id="A0A4R0IMQ2"/>
<dbReference type="InterPro" id="IPR052555">
    <property type="entry name" value="dCTP_Pyrophosphatase"/>
</dbReference>
<evidence type="ECO:0000313" key="1">
    <source>
        <dbReference type="EMBL" id="TCC34893.1"/>
    </source>
</evidence>
<keyword evidence="2" id="KW-1185">Reference proteome</keyword>
<accession>A0A4R0IMQ2</accession>
<sequence>MLSYDGDPPGASGSPDDLRAQVRRFAGERGWDEISAPAALLLNLVAETGELAQLFRWLSPSEAAARMADQRFAADVRCEMGDIYWSILRLADVLDVDLTAALLAKLELLAERHPRPSQGTN</sequence>
<dbReference type="SUPFAM" id="SSF101386">
    <property type="entry name" value="all-alpha NTP pyrophosphatases"/>
    <property type="match status" value="1"/>
</dbReference>
<dbReference type="PIRSF" id="PIRSF029826">
    <property type="entry name" value="UCP029826_pph"/>
    <property type="match status" value="1"/>
</dbReference>
<evidence type="ECO:0000313" key="2">
    <source>
        <dbReference type="Proteomes" id="UP000292695"/>
    </source>
</evidence>
<proteinExistence type="predicted"/>
<reference evidence="1 2" key="1">
    <citation type="submission" date="2019-02" db="EMBL/GenBank/DDBJ databases">
        <title>Kribbella capetownensis sp. nov. and Kribbella speibonae sp. nov., isolated from soil.</title>
        <authorList>
            <person name="Curtis S.M."/>
            <person name="Norton I."/>
            <person name="Everest G.J."/>
            <person name="Meyers P.R."/>
        </authorList>
    </citation>
    <scope>NUCLEOTIDE SEQUENCE [LARGE SCALE GENOMIC DNA]</scope>
    <source>
        <strain evidence="1 2">DSM 27082</strain>
    </source>
</reference>
<comment type="caution">
    <text evidence="1">The sequence shown here is derived from an EMBL/GenBank/DDBJ whole genome shotgun (WGS) entry which is preliminary data.</text>
</comment>
<dbReference type="GO" id="GO:0042262">
    <property type="term" value="P:DNA protection"/>
    <property type="evidence" value="ECO:0007669"/>
    <property type="project" value="TreeGrafter"/>
</dbReference>
<keyword evidence="1" id="KW-0378">Hydrolase</keyword>
<dbReference type="InterPro" id="IPR025984">
    <property type="entry name" value="DCTPP"/>
</dbReference>
<dbReference type="PANTHER" id="PTHR46523:SF1">
    <property type="entry name" value="DCTP PYROPHOSPHATASE 1"/>
    <property type="match status" value="1"/>
</dbReference>
<dbReference type="Gene3D" id="1.10.287.1080">
    <property type="entry name" value="MazG-like"/>
    <property type="match status" value="1"/>
</dbReference>
<gene>
    <name evidence="1" type="ORF">E0H50_13450</name>
</gene>